<dbReference type="RefSeq" id="WP_420069382.1">
    <property type="nucleotide sequence ID" value="NZ_JBCHKQ010000002.1"/>
</dbReference>
<evidence type="ECO:0000313" key="3">
    <source>
        <dbReference type="Proteomes" id="UP001466331"/>
    </source>
</evidence>
<feature type="transmembrane region" description="Helical" evidence="1">
    <location>
        <begin position="21"/>
        <end position="43"/>
    </location>
</feature>
<dbReference type="PANTHER" id="PTHR30105">
    <property type="entry name" value="UNCHARACTERIZED YIBQ-RELATED"/>
    <property type="match status" value="1"/>
</dbReference>
<keyword evidence="1" id="KW-1133">Transmembrane helix</keyword>
<keyword evidence="1" id="KW-0812">Transmembrane</keyword>
<accession>A0ABU9UB99</accession>
<sequence>MGKRKSSGKKRLTPRQKIKRLNRLLVFFSIIIFLLLVALVYMLRPATQPVVLASPEPSSLYSPHPEITPSPIVPPVVSPLPLAKKNYIYLILDDAGYSVEEVKPFLDLSFPLTVSILPHLRYSREIAGLVKKAGKRVFLHLPMESDNGSNPGPGAILADMDAMEVAKLTEEAIAGIPFLSGVNNHMGSKITRDPIIMQQVLSILLQHNLYFVDSRTTPDSVAYDIARNMGIPSLKRDVFLDNKQDREYIMEALEHAARIAEERGYAVAIGHVWSKELPSILEEVHMSFLKRGVFFGDIVERLRKE</sequence>
<name>A0ABU9UB99_9SPIR</name>
<evidence type="ECO:0000256" key="1">
    <source>
        <dbReference type="SAM" id="Phobius"/>
    </source>
</evidence>
<dbReference type="SUPFAM" id="SSF88713">
    <property type="entry name" value="Glycoside hydrolase/deacetylase"/>
    <property type="match status" value="1"/>
</dbReference>
<evidence type="ECO:0000313" key="2">
    <source>
        <dbReference type="EMBL" id="MEM5947936.1"/>
    </source>
</evidence>
<dbReference type="Pfam" id="PF04748">
    <property type="entry name" value="Polysacc_deac_2"/>
    <property type="match status" value="1"/>
</dbReference>
<dbReference type="Gene3D" id="3.20.20.370">
    <property type="entry name" value="Glycoside hydrolase/deacetylase"/>
    <property type="match status" value="1"/>
</dbReference>
<dbReference type="InterPro" id="IPR006837">
    <property type="entry name" value="Divergent_DAC"/>
</dbReference>
<dbReference type="InterPro" id="IPR011330">
    <property type="entry name" value="Glyco_hydro/deAcase_b/a-brl"/>
</dbReference>
<dbReference type="EMBL" id="JBCHKQ010000002">
    <property type="protein sequence ID" value="MEM5947936.1"/>
    <property type="molecule type" value="Genomic_DNA"/>
</dbReference>
<comment type="caution">
    <text evidence="2">The sequence shown here is derived from an EMBL/GenBank/DDBJ whole genome shotgun (WGS) entry which is preliminary data.</text>
</comment>
<reference evidence="2 3" key="1">
    <citation type="submission" date="2024-03" db="EMBL/GenBank/DDBJ databases">
        <title>Ignisphaera cupida sp. nov., a hyperthermophilic hydrolytic archaeon from a hot spring of Kamchatka, and proposal of Ignisphaeraceae fam. nov.</title>
        <authorList>
            <person name="Podosokorskaya O.A."/>
            <person name="Elcheninov A.G."/>
            <person name="Maltseva A.I."/>
            <person name="Zayulina K.S."/>
            <person name="Novikov A."/>
            <person name="Merkel A.Y."/>
        </authorList>
    </citation>
    <scope>NUCLEOTIDE SEQUENCE [LARGE SCALE GENOMIC DNA]</scope>
    <source>
        <strain evidence="2 3">38H-sp</strain>
    </source>
</reference>
<protein>
    <submittedName>
        <fullName evidence="2">Divergent polysaccharide deacetylase family protein</fullName>
    </submittedName>
</protein>
<keyword evidence="3" id="KW-1185">Reference proteome</keyword>
<dbReference type="PANTHER" id="PTHR30105:SF2">
    <property type="entry name" value="DIVERGENT POLYSACCHARIDE DEACETYLASE SUPERFAMILY"/>
    <property type="match status" value="1"/>
</dbReference>
<proteinExistence type="predicted"/>
<dbReference type="Proteomes" id="UP001466331">
    <property type="component" value="Unassembled WGS sequence"/>
</dbReference>
<organism evidence="2 3">
    <name type="scientific">Rarispira pelagica</name>
    <dbReference type="NCBI Taxonomy" id="3141764"/>
    <lineage>
        <taxon>Bacteria</taxon>
        <taxon>Pseudomonadati</taxon>
        <taxon>Spirochaetota</taxon>
        <taxon>Spirochaetia</taxon>
        <taxon>Winmispirales</taxon>
        <taxon>Winmispiraceae</taxon>
        <taxon>Rarispira</taxon>
    </lineage>
</organism>
<keyword evidence="1" id="KW-0472">Membrane</keyword>
<dbReference type="CDD" id="cd10936">
    <property type="entry name" value="CE4_DAC2"/>
    <property type="match status" value="1"/>
</dbReference>
<gene>
    <name evidence="2" type="ORF">WKV44_05220</name>
</gene>